<comment type="caution">
    <text evidence="3">The sequence shown here is derived from an EMBL/GenBank/DDBJ whole genome shotgun (WGS) entry which is preliminary data.</text>
</comment>
<evidence type="ECO:0000313" key="3">
    <source>
        <dbReference type="EMBL" id="MBO0947262.1"/>
    </source>
</evidence>
<dbReference type="Proteomes" id="UP000664628">
    <property type="component" value="Unassembled WGS sequence"/>
</dbReference>
<keyword evidence="4" id="KW-1185">Reference proteome</keyword>
<feature type="domain" description="Antitoxin Xre-like helix-turn-helix" evidence="2">
    <location>
        <begin position="132"/>
        <end position="189"/>
    </location>
</feature>
<protein>
    <submittedName>
        <fullName evidence="3">DUF2384 domain-containing protein</fullName>
    </submittedName>
</protein>
<dbReference type="InterPro" id="IPR011979">
    <property type="entry name" value="Antitox_Xre"/>
</dbReference>
<gene>
    <name evidence="3" type="ORF">J2I46_01625</name>
</gene>
<dbReference type="EMBL" id="JAFMYW010000001">
    <property type="protein sequence ID" value="MBO0947262.1"/>
    <property type="molecule type" value="Genomic_DNA"/>
</dbReference>
<dbReference type="Pfam" id="PF09722">
    <property type="entry name" value="Xre_MbcA_ParS_C"/>
    <property type="match status" value="1"/>
</dbReference>
<reference evidence="3 4" key="1">
    <citation type="submission" date="2021-03" db="EMBL/GenBank/DDBJ databases">
        <title>Fibrella sp. HMF5405 genome sequencing and assembly.</title>
        <authorList>
            <person name="Kang H."/>
            <person name="Kim H."/>
            <person name="Bae S."/>
            <person name="Joh K."/>
        </authorList>
    </citation>
    <scope>NUCLEOTIDE SEQUENCE [LARGE SCALE GENOMIC DNA]</scope>
    <source>
        <strain evidence="3 4">HMF5405</strain>
    </source>
</reference>
<accession>A0ABS3JB99</accession>
<dbReference type="InterPro" id="IPR024467">
    <property type="entry name" value="Xre/MbcA/ParS-like_toxin-bd"/>
</dbReference>
<sequence length="248" mass="28066">MGKAVKDLVFLLETAYELFNQLNERLNRKYLAKNGRYIDTNSVVAQQGEIKGLLNKEGLLYPTDDLSALRGELPEDELLISWREQLEEIYAAIKRYRTVLSSLESKPIPVDVPRPANFLKDNKLPAPADEDIERVRQNLPISLAQQLANILDITDKEMAPLLTISIRTYHRLKLNGVLNLVASERLLLLKDLAAYGLEVFEDQTSFNEWLRLPLQELSNSTPLSLLDTTTGIALVKTVLGRIDYGVYS</sequence>
<dbReference type="NCBIfam" id="TIGR02293">
    <property type="entry name" value="TAS_TIGR02293"/>
    <property type="match status" value="1"/>
</dbReference>
<evidence type="ECO:0000259" key="1">
    <source>
        <dbReference type="Pfam" id="PF09722"/>
    </source>
</evidence>
<dbReference type="InterPro" id="IPR046847">
    <property type="entry name" value="Xre-like_HTH"/>
</dbReference>
<dbReference type="Pfam" id="PF20432">
    <property type="entry name" value="Xre-like-HTH"/>
    <property type="match status" value="1"/>
</dbReference>
<organism evidence="3 4">
    <name type="scientific">Fibrella forsythiae</name>
    <dbReference type="NCBI Taxonomy" id="2817061"/>
    <lineage>
        <taxon>Bacteria</taxon>
        <taxon>Pseudomonadati</taxon>
        <taxon>Bacteroidota</taxon>
        <taxon>Cytophagia</taxon>
        <taxon>Cytophagales</taxon>
        <taxon>Spirosomataceae</taxon>
        <taxon>Fibrella</taxon>
    </lineage>
</organism>
<feature type="domain" description="Antitoxin Xre/MbcA/ParS-like toxin-binding" evidence="1">
    <location>
        <begin position="198"/>
        <end position="245"/>
    </location>
</feature>
<name>A0ABS3JB99_9BACT</name>
<evidence type="ECO:0000259" key="2">
    <source>
        <dbReference type="Pfam" id="PF20432"/>
    </source>
</evidence>
<evidence type="ECO:0000313" key="4">
    <source>
        <dbReference type="Proteomes" id="UP000664628"/>
    </source>
</evidence>
<proteinExistence type="predicted"/>